<dbReference type="OMA" id="IETCPFL"/>
<dbReference type="InterPro" id="IPR011989">
    <property type="entry name" value="ARM-like"/>
</dbReference>
<feature type="region of interest" description="Disordered" evidence="1">
    <location>
        <begin position="711"/>
        <end position="736"/>
    </location>
</feature>
<dbReference type="EMBL" id="CM000784">
    <property type="protein sequence ID" value="AQK91695.1"/>
    <property type="molecule type" value="Genomic_DNA"/>
</dbReference>
<feature type="compositionally biased region" description="Polar residues" evidence="1">
    <location>
        <begin position="725"/>
        <end position="735"/>
    </location>
</feature>
<reference evidence="2" key="1">
    <citation type="submission" date="2015-12" db="EMBL/GenBank/DDBJ databases">
        <title>Update maize B73 reference genome by single molecule sequencing technologies.</title>
        <authorList>
            <consortium name="Maize Genome Sequencing Project"/>
            <person name="Ware D."/>
        </authorList>
    </citation>
    <scope>NUCLEOTIDE SEQUENCE</scope>
    <source>
        <tissue evidence="2">Seedling</tissue>
    </source>
</reference>
<sequence>MTGKSQGSSDGISMYLSIEKLESPSKQKSSDKIALETIKIVSDALPKIVPYVLINHREELLPLIICAIEKHPDSDVRDSLTHTLFNLIKRPDGEQRRIIMDACVELAKSVGEMRTETELLPQCWEQINHQYEERRLLVAQSCGELAVYVRPEIRDSLILSIVQQLVEDAATVVREAATHNLALLLPMFPNLDKYYKVEELMFQLVCDPSGAVVEVALKELVPAVVRWGDKLDQISRVLLAHILASAQRCPPISGVEGTIDSHLRVLGEQERWNIGVLLRMLTELLPFIHQKAIQTCPFASADPTSSTPENFSASCLKSYATGDSEWSAFEWMHTDCLPDLIKLACLLPVKEDNLRTIITKYLLEVSGLYGKDYLEHIMLPVFLVAAGDIDSGDFTYFPLSIQPKVRGLRPKTSTAEKLAIMCVFPLLLSGILGSPSSRQQLEEYLRKVLIQNTKDGSFSMHHTTEIINAVRFLCLFVEHHSVIFNILWEMVASSDTSLKINAAALLRALVPYTDVKIASTHILPALVTLGSDQNLKVKYASIDAFGAVAQHFKNDMVVDKIRIQMDAFLEDGSHEASVSVIRALAVAVPHSTDRLREYLLTKIFKMTCITPVGNDIERRRERANVLCEALRALDATDLPAMGIRDLLLPSIQNLLKDLDALDPAHKEALEIISRERSGGTLESISKVMGAHLGIASSVSSFFGENSLLTKKEGGEEHDPAGPTAPEQNLQAQPESTRFGRIMRSGFGDILRGQSKGQ</sequence>
<dbReference type="ExpressionAtlas" id="A0A1D6FIU7">
    <property type="expression patterns" value="baseline and differential"/>
</dbReference>
<evidence type="ECO:0000256" key="1">
    <source>
        <dbReference type="SAM" id="MobiDB-lite"/>
    </source>
</evidence>
<dbReference type="Gene3D" id="1.25.10.10">
    <property type="entry name" value="Leucine-rich Repeat Variant"/>
    <property type="match status" value="2"/>
</dbReference>
<dbReference type="SUPFAM" id="SSF48371">
    <property type="entry name" value="ARM repeat"/>
    <property type="match status" value="1"/>
</dbReference>
<dbReference type="GO" id="GO:0032367">
    <property type="term" value="P:intracellular cholesterol transport"/>
    <property type="evidence" value="ECO:0007669"/>
    <property type="project" value="InterPro"/>
</dbReference>
<name>A0A1D6FIU7_MAIZE</name>
<dbReference type="InterPro" id="IPR016024">
    <property type="entry name" value="ARM-type_fold"/>
</dbReference>
<gene>
    <name evidence="2" type="ORF">ZEAMMB73_Zm00001d009337</name>
</gene>
<dbReference type="InterPro" id="IPR040362">
    <property type="entry name" value="RELCH"/>
</dbReference>
<dbReference type="PANTHER" id="PTHR32059:SF0">
    <property type="entry name" value="RAB11-BINDING PROTEIN RELCH"/>
    <property type="match status" value="1"/>
</dbReference>
<protein>
    <submittedName>
        <fullName evidence="2">HEAT repeat-containing protein</fullName>
    </submittedName>
</protein>
<evidence type="ECO:0000313" key="2">
    <source>
        <dbReference type="EMBL" id="AQK91695.1"/>
    </source>
</evidence>
<dbReference type="AlphaFoldDB" id="A0A1D6FIU7"/>
<dbReference type="PROSITE" id="PS50077">
    <property type="entry name" value="HEAT_REPEAT"/>
    <property type="match status" value="1"/>
</dbReference>
<proteinExistence type="predicted"/>
<organism evidence="2">
    <name type="scientific">Zea mays</name>
    <name type="common">Maize</name>
    <dbReference type="NCBI Taxonomy" id="4577"/>
    <lineage>
        <taxon>Eukaryota</taxon>
        <taxon>Viridiplantae</taxon>
        <taxon>Streptophyta</taxon>
        <taxon>Embryophyta</taxon>
        <taxon>Tracheophyta</taxon>
        <taxon>Spermatophyta</taxon>
        <taxon>Magnoliopsida</taxon>
        <taxon>Liliopsida</taxon>
        <taxon>Poales</taxon>
        <taxon>Poaceae</taxon>
        <taxon>PACMAD clade</taxon>
        <taxon>Panicoideae</taxon>
        <taxon>Andropogonodae</taxon>
        <taxon>Andropogoneae</taxon>
        <taxon>Tripsacinae</taxon>
        <taxon>Zea</taxon>
    </lineage>
</organism>
<accession>A0A1D6FIU7</accession>
<dbReference type="GO" id="GO:0005802">
    <property type="term" value="C:trans-Golgi network"/>
    <property type="evidence" value="ECO:0007669"/>
    <property type="project" value="InterPro"/>
</dbReference>
<dbReference type="InterPro" id="IPR021133">
    <property type="entry name" value="HEAT_type_2"/>
</dbReference>
<dbReference type="PANTHER" id="PTHR32059">
    <property type="entry name" value="RAB11-BINDING PROTEIN RELCH"/>
    <property type="match status" value="1"/>
</dbReference>